<dbReference type="Pfam" id="PF18055">
    <property type="entry name" value="RPN6_N"/>
    <property type="match status" value="1"/>
</dbReference>
<evidence type="ECO:0000313" key="4">
    <source>
        <dbReference type="EMBL" id="KJA16828.1"/>
    </source>
</evidence>
<dbReference type="InterPro" id="IPR011990">
    <property type="entry name" value="TPR-like_helical_dom_sf"/>
</dbReference>
<dbReference type="STRING" id="945553.A0A0D2M0U0"/>
<reference evidence="5" key="1">
    <citation type="submission" date="2014-04" db="EMBL/GenBank/DDBJ databases">
        <title>Evolutionary Origins and Diversification of the Mycorrhizal Mutualists.</title>
        <authorList>
            <consortium name="DOE Joint Genome Institute"/>
            <consortium name="Mycorrhizal Genomics Consortium"/>
            <person name="Kohler A."/>
            <person name="Kuo A."/>
            <person name="Nagy L.G."/>
            <person name="Floudas D."/>
            <person name="Copeland A."/>
            <person name="Barry K.W."/>
            <person name="Cichocki N."/>
            <person name="Veneault-Fourrey C."/>
            <person name="LaButti K."/>
            <person name="Lindquist E.A."/>
            <person name="Lipzen A."/>
            <person name="Lundell T."/>
            <person name="Morin E."/>
            <person name="Murat C."/>
            <person name="Riley R."/>
            <person name="Ohm R."/>
            <person name="Sun H."/>
            <person name="Tunlid A."/>
            <person name="Henrissat B."/>
            <person name="Grigoriev I.V."/>
            <person name="Hibbett D.S."/>
            <person name="Martin F."/>
        </authorList>
    </citation>
    <scope>NUCLEOTIDE SEQUENCE [LARGE SCALE GENOMIC DNA]</scope>
    <source>
        <strain evidence="5">FD-334 SS-4</strain>
    </source>
</reference>
<dbReference type="SUPFAM" id="SSF46785">
    <property type="entry name" value="Winged helix' DNA-binding domain"/>
    <property type="match status" value="1"/>
</dbReference>
<dbReference type="InterPro" id="IPR036390">
    <property type="entry name" value="WH_DNA-bd_sf"/>
</dbReference>
<evidence type="ECO:0000256" key="1">
    <source>
        <dbReference type="ARBA" id="ARBA00007454"/>
    </source>
</evidence>
<dbReference type="OMA" id="ESKIYHA"/>
<dbReference type="SMART" id="SM00753">
    <property type="entry name" value="PAM"/>
    <property type="match status" value="1"/>
</dbReference>
<dbReference type="GO" id="GO:0000502">
    <property type="term" value="C:proteasome complex"/>
    <property type="evidence" value="ECO:0007669"/>
    <property type="project" value="UniProtKB-KW"/>
</dbReference>
<protein>
    <recommendedName>
        <fullName evidence="3">PCI domain-containing protein</fullName>
    </recommendedName>
</protein>
<keyword evidence="2" id="KW-0647">Proteasome</keyword>
<dbReference type="Proteomes" id="UP000054270">
    <property type="component" value="Unassembled WGS sequence"/>
</dbReference>
<comment type="similarity">
    <text evidence="1">Belongs to the proteasome subunit S9 family.</text>
</comment>
<dbReference type="Pfam" id="PF18503">
    <property type="entry name" value="RPN6_C_helix"/>
    <property type="match status" value="1"/>
</dbReference>
<dbReference type="InterPro" id="IPR040773">
    <property type="entry name" value="Rpn6_N"/>
</dbReference>
<name>A0A0D2M0U0_HYPSF</name>
<keyword evidence="5" id="KW-1185">Reference proteome</keyword>
<dbReference type="Pfam" id="PF01399">
    <property type="entry name" value="PCI"/>
    <property type="match status" value="1"/>
</dbReference>
<dbReference type="PANTHER" id="PTHR10678">
    <property type="entry name" value="26S PROTEASOME NON-ATPASE REGULATORY SUBUNIT 11/COP9 SIGNALOSOME COMPLEX SUBUNIT 2"/>
    <property type="match status" value="1"/>
</dbReference>
<dbReference type="SMART" id="SM00088">
    <property type="entry name" value="PINT"/>
    <property type="match status" value="1"/>
</dbReference>
<dbReference type="AlphaFoldDB" id="A0A0D2M0U0"/>
<dbReference type="InterPro" id="IPR050871">
    <property type="entry name" value="26S_Proteasome/COP9_Components"/>
</dbReference>
<dbReference type="OrthoDB" id="1418352at2759"/>
<gene>
    <name evidence="4" type="ORF">HYPSUDRAFT_46963</name>
</gene>
<dbReference type="InterPro" id="IPR000717">
    <property type="entry name" value="PCI_dom"/>
</dbReference>
<accession>A0A0D2M0U0</accession>
<evidence type="ECO:0000259" key="3">
    <source>
        <dbReference type="PROSITE" id="PS50250"/>
    </source>
</evidence>
<dbReference type="EMBL" id="KN817614">
    <property type="protein sequence ID" value="KJA16828.1"/>
    <property type="molecule type" value="Genomic_DNA"/>
</dbReference>
<evidence type="ECO:0000256" key="2">
    <source>
        <dbReference type="ARBA" id="ARBA00022942"/>
    </source>
</evidence>
<feature type="domain" description="PCI" evidence="3">
    <location>
        <begin position="234"/>
        <end position="403"/>
    </location>
</feature>
<dbReference type="InterPro" id="IPR040780">
    <property type="entry name" value="Rpn6_C_helix"/>
</dbReference>
<dbReference type="PROSITE" id="PS50250">
    <property type="entry name" value="PCI"/>
    <property type="match status" value="1"/>
</dbReference>
<evidence type="ECO:0000313" key="5">
    <source>
        <dbReference type="Proteomes" id="UP000054270"/>
    </source>
</evidence>
<dbReference type="Gene3D" id="1.25.40.570">
    <property type="match status" value="1"/>
</dbReference>
<sequence>MATSSKISVADLLKQAEAASKSRPQEAENIYKQILANSSVSSATPRDEDHAQDLRDQEVALLKLGELYRDTKNAQGLAEVITHSRAFMSSTAKAKTAKLIRTLLDYFNSIPGSQNVQMKTLTDNITWAKSEKRIFLKHSLETRLVGLQLETQQYKPALSLIDTLLTELKRLDDKMILTEVHLLESRVYRGIGNLAKSKAALTSSRTAANSIYCPPSLQAALDLQSGVLHAEDKDYKTAYSYFFEAFENLSAQGEEGALGALKYMLLCKVMLNLPEDVNSLLTIKLALKYASMRDVESMRAIARAHQNRNLADFEKALRDYKEELSSDSTIRSHLAALYDTLLEQNLLRIVEPYEVVEIEHVAETVGQERQAVEAKLSQMILDKVFYGVLDQGRGCLLVYEQPEADNTYGAAIETLAQVGKVVESLYAKTVRIA</sequence>
<dbReference type="SUPFAM" id="SSF48452">
    <property type="entry name" value="TPR-like"/>
    <property type="match status" value="1"/>
</dbReference>
<proteinExistence type="inferred from homology"/>
<organism evidence="4 5">
    <name type="scientific">Hypholoma sublateritium (strain FD-334 SS-4)</name>
    <dbReference type="NCBI Taxonomy" id="945553"/>
    <lineage>
        <taxon>Eukaryota</taxon>
        <taxon>Fungi</taxon>
        <taxon>Dikarya</taxon>
        <taxon>Basidiomycota</taxon>
        <taxon>Agaricomycotina</taxon>
        <taxon>Agaricomycetes</taxon>
        <taxon>Agaricomycetidae</taxon>
        <taxon>Agaricales</taxon>
        <taxon>Agaricineae</taxon>
        <taxon>Strophariaceae</taxon>
        <taxon>Hypholoma</taxon>
    </lineage>
</organism>